<dbReference type="Proteomes" id="UP000606786">
    <property type="component" value="Unassembled WGS sequence"/>
</dbReference>
<gene>
    <name evidence="1" type="ORF">CCAP1982_LOCUS23129</name>
</gene>
<evidence type="ECO:0000313" key="2">
    <source>
        <dbReference type="Proteomes" id="UP000606786"/>
    </source>
</evidence>
<dbReference type="EMBL" id="CAJHJT010000056">
    <property type="protein sequence ID" value="CAD7015176.1"/>
    <property type="molecule type" value="Genomic_DNA"/>
</dbReference>
<proteinExistence type="predicted"/>
<name>A0A811VI95_CERCA</name>
<comment type="caution">
    <text evidence="1">The sequence shown here is derived from an EMBL/GenBank/DDBJ whole genome shotgun (WGS) entry which is preliminary data.</text>
</comment>
<keyword evidence="2" id="KW-1185">Reference proteome</keyword>
<dbReference type="AlphaFoldDB" id="A0A811VI95"/>
<reference evidence="1" key="1">
    <citation type="submission" date="2020-11" db="EMBL/GenBank/DDBJ databases">
        <authorList>
            <person name="Whitehead M."/>
        </authorList>
    </citation>
    <scope>NUCLEOTIDE SEQUENCE</scope>
    <source>
        <strain evidence="1">EGII</strain>
    </source>
</reference>
<accession>A0A811VI95</accession>
<organism evidence="1 2">
    <name type="scientific">Ceratitis capitata</name>
    <name type="common">Mediterranean fruit fly</name>
    <name type="synonym">Tephritis capitata</name>
    <dbReference type="NCBI Taxonomy" id="7213"/>
    <lineage>
        <taxon>Eukaryota</taxon>
        <taxon>Metazoa</taxon>
        <taxon>Ecdysozoa</taxon>
        <taxon>Arthropoda</taxon>
        <taxon>Hexapoda</taxon>
        <taxon>Insecta</taxon>
        <taxon>Pterygota</taxon>
        <taxon>Neoptera</taxon>
        <taxon>Endopterygota</taxon>
        <taxon>Diptera</taxon>
        <taxon>Brachycera</taxon>
        <taxon>Muscomorpha</taxon>
        <taxon>Tephritoidea</taxon>
        <taxon>Tephritidae</taxon>
        <taxon>Ceratitis</taxon>
        <taxon>Ceratitis</taxon>
    </lineage>
</organism>
<evidence type="ECO:0000313" key="1">
    <source>
        <dbReference type="EMBL" id="CAD7015176.1"/>
    </source>
</evidence>
<protein>
    <submittedName>
        <fullName evidence="1">(Mediterranean fruit fly) hypothetical protein</fullName>
    </submittedName>
</protein>
<sequence>MEWWKMASTPRVSLPWLRSFSALHIQEEHEPPGELVLWELIADAVGESGSNFVSSNDELNEFMYTKLLKILLFLEFEGVGCQSSRATFEVWYISNYFVFANANLISLQDILGYHCRKLGKVNLQGAEFA</sequence>